<evidence type="ECO:0000313" key="3">
    <source>
        <dbReference type="EMBL" id="CAB3359231.1"/>
    </source>
</evidence>
<dbReference type="GO" id="GO:0034451">
    <property type="term" value="C:centriolar satellite"/>
    <property type="evidence" value="ECO:0007669"/>
    <property type="project" value="TreeGrafter"/>
</dbReference>
<feature type="region of interest" description="Disordered" evidence="1">
    <location>
        <begin position="71"/>
        <end position="108"/>
    </location>
</feature>
<feature type="region of interest" description="Disordered" evidence="1">
    <location>
        <begin position="511"/>
        <end position="533"/>
    </location>
</feature>
<feature type="region of interest" description="Disordered" evidence="1">
    <location>
        <begin position="1077"/>
        <end position="1103"/>
    </location>
</feature>
<reference evidence="3 4" key="1">
    <citation type="submission" date="2020-04" db="EMBL/GenBank/DDBJ databases">
        <authorList>
            <person name="Alioto T."/>
            <person name="Alioto T."/>
            <person name="Gomez Garrido J."/>
        </authorList>
    </citation>
    <scope>NUCLEOTIDE SEQUENCE [LARGE SCALE GENOMIC DNA]</scope>
</reference>
<feature type="compositionally biased region" description="Acidic residues" evidence="1">
    <location>
        <begin position="1237"/>
        <end position="1246"/>
    </location>
</feature>
<dbReference type="Proteomes" id="UP000494165">
    <property type="component" value="Unassembled WGS sequence"/>
</dbReference>
<feature type="region of interest" description="Disordered" evidence="1">
    <location>
        <begin position="440"/>
        <end position="477"/>
    </location>
</feature>
<protein>
    <recommendedName>
        <fullName evidence="2">Pericentriolar material 1 protein C-terminal domain-containing protein</fullName>
    </recommendedName>
</protein>
<accession>A0A8S1BUS2</accession>
<dbReference type="PANTHER" id="PTHR14164">
    <property type="entry name" value="PERICENTRIOLAR MATERIAL 1-RELATED"/>
    <property type="match status" value="1"/>
</dbReference>
<feature type="region of interest" description="Disordered" evidence="1">
    <location>
        <begin position="1"/>
        <end position="58"/>
    </location>
</feature>
<feature type="compositionally biased region" description="Polar residues" evidence="1">
    <location>
        <begin position="17"/>
        <end position="26"/>
    </location>
</feature>
<feature type="region of interest" description="Disordered" evidence="1">
    <location>
        <begin position="951"/>
        <end position="1013"/>
    </location>
</feature>
<dbReference type="InterPro" id="IPR031446">
    <property type="entry name" value="PCM1_C"/>
</dbReference>
<feature type="compositionally biased region" description="Polar residues" evidence="1">
    <location>
        <begin position="35"/>
        <end position="52"/>
    </location>
</feature>
<feature type="compositionally biased region" description="Polar residues" evidence="1">
    <location>
        <begin position="519"/>
        <end position="533"/>
    </location>
</feature>
<feature type="region of interest" description="Disordered" evidence="1">
    <location>
        <begin position="1298"/>
        <end position="1375"/>
    </location>
</feature>
<dbReference type="EMBL" id="CADEPI010000001">
    <property type="protein sequence ID" value="CAB3359231.1"/>
    <property type="molecule type" value="Genomic_DNA"/>
</dbReference>
<evidence type="ECO:0000313" key="4">
    <source>
        <dbReference type="Proteomes" id="UP000494165"/>
    </source>
</evidence>
<feature type="domain" description="Pericentriolar material 1 protein C-terminal" evidence="2">
    <location>
        <begin position="1076"/>
        <end position="1228"/>
    </location>
</feature>
<evidence type="ECO:0000256" key="1">
    <source>
        <dbReference type="SAM" id="MobiDB-lite"/>
    </source>
</evidence>
<evidence type="ECO:0000259" key="2">
    <source>
        <dbReference type="Pfam" id="PF15717"/>
    </source>
</evidence>
<sequence>MSKATGTVPKAKKRPNPSAQFNNDEQPPSLWPPVNNLQSTDWHAARQSNSQRDPPPSAEFTEQFAAFLASEGASGSRGTRQSIQHMTTTGSQSFPRGREHQSPTDMDGDTRTNGIDHQQRYPEGGAHALLDATKNNIARIPDRNQVLSRLNQIRDYVKQTSALMDSLNGSTDSSHLAQTVRLSRMQSELQESERKLVQMLAVIPPNDEGTTNGNASPLGFSSGAIPKARDQNQLVVNQQQSRRRVSSSEERSPGPGPTPAQYAKHQELKLKVEESQKKLQALVQHQAALISLQEKAQQQLRDPKSLSQEFLRNWTDRADSLTGQFQDMSTTDAVSLLGDHDKELDAEFMAIQERLQEIHDRKRTVDRLNRDMQTLQLSPRENHLSTSSDEEEVEHATASLMDVDAKVEELNNMKARLANLQSLVAAINRGEMPYDSIKTALASQESEPRRDHSSRSSSSKPDNIFRNSDTLPKSIDDQTLEIRHKAQQLDKAKQKLQQLKEILSAAGLAEDDLDEEESVNSYSSTGRNADQQIPNQELEQLMRTYLQQPKAETTPSPSVPQRKNKNIKQDLVNIVHDPTGSSQKAYMQAKRQELEEMMRKDQGQSSSLNQDTCNASGITVSDTGATWGGSMLSSVQPQSEQQQSINCSSEEFFWETDLMGANGPTAHPLYSLAATSMRQVQNSQKSPAANKNPIWPEPPMESSTPIYDVPPRSGSRTATPRPMGDEASPHAQWWLLQVKVVHSNCQIRKYLNLASQIWIQKENLKLIHCPIFKSKQQLEASNATCQNMMQQWQWGSPSPESWWMSSPIASQMMTTLSQCCQMLWMQQREIMNLHATLQSMQDRMVCNEQNLSANFQPPPFNNSAEANASASVTGAHSLPNLCEGLPQFMIPPSAHFPWPPTQTPNNASALPTLIRHGPQVTLNNQVPPGVRANNYWDNFRSYSRQNLLSTNTKVNDGQIQHPSPLTDRSHNSLRNNGESQPLPSRSSGQQPRKQKLNSERPPVPSQQTPLIQSHSLSGNLPAEQLFSELASLVAQNQSHPEFLPQLFRELKTLRCTSDCQRVLNSIREIGRQEELLRSEEASNNRSETPEGAAALPFKSPQRQVNENQVDTKIQSLLLQLMPFLKSKRDDCCTPLLLDIIIQRTLSHVTITQQPALNSFVHGQLQGRLADALAKFQGCWLRDVGEEMLATVAEVLLKELAFFKLFENVVDQGGSATLFANAQNDAQTINSDALLQDEQVESSDSEMGEAAAPPTPPQRNCWLPPSLREATKVAMEAKTETVEVDLCDGDLAEADQSHEVAVQEPDGRGSQAEGTDTPDMGRQLDSLETINLSVEQPPTANDEVWQVEQDRELDQVPSRLEPGETSQLPGPPSGQP</sequence>
<dbReference type="GO" id="GO:1905515">
    <property type="term" value="P:non-motile cilium assembly"/>
    <property type="evidence" value="ECO:0007669"/>
    <property type="project" value="TreeGrafter"/>
</dbReference>
<dbReference type="OrthoDB" id="2125770at2759"/>
<feature type="compositionally biased region" description="Polar residues" evidence="1">
    <location>
        <begin position="1325"/>
        <end position="1338"/>
    </location>
</feature>
<feature type="compositionally biased region" description="Polar residues" evidence="1">
    <location>
        <begin position="972"/>
        <end position="991"/>
    </location>
</feature>
<gene>
    <name evidence="3" type="ORF">CLODIP_2_CD05273</name>
</gene>
<feature type="compositionally biased region" description="Polar residues" evidence="1">
    <location>
        <begin position="677"/>
        <end position="689"/>
    </location>
</feature>
<feature type="region of interest" description="Disordered" evidence="1">
    <location>
        <begin position="1237"/>
        <end position="1259"/>
    </location>
</feature>
<dbReference type="Pfam" id="PF15717">
    <property type="entry name" value="PCM1_C"/>
    <property type="match status" value="1"/>
</dbReference>
<dbReference type="PANTHER" id="PTHR14164:SF12">
    <property type="entry name" value="PERICENTRIOLAR MATERIAL 1 PROTEIN"/>
    <property type="match status" value="1"/>
</dbReference>
<keyword evidence="4" id="KW-1185">Reference proteome</keyword>
<feature type="compositionally biased region" description="Polar residues" evidence="1">
    <location>
        <begin position="951"/>
        <end position="963"/>
    </location>
</feature>
<feature type="compositionally biased region" description="Polar residues" evidence="1">
    <location>
        <begin position="76"/>
        <end position="94"/>
    </location>
</feature>
<dbReference type="GO" id="GO:0034454">
    <property type="term" value="P:microtubule anchoring at centrosome"/>
    <property type="evidence" value="ECO:0007669"/>
    <property type="project" value="InterPro"/>
</dbReference>
<dbReference type="GO" id="GO:0071539">
    <property type="term" value="P:protein localization to centrosome"/>
    <property type="evidence" value="ECO:0007669"/>
    <property type="project" value="InterPro"/>
</dbReference>
<dbReference type="GO" id="GO:0036064">
    <property type="term" value="C:ciliary basal body"/>
    <property type="evidence" value="ECO:0007669"/>
    <property type="project" value="TreeGrafter"/>
</dbReference>
<name>A0A8S1BUS2_9INSE</name>
<feature type="compositionally biased region" description="Low complexity" evidence="1">
    <location>
        <begin position="231"/>
        <end position="240"/>
    </location>
</feature>
<feature type="region of interest" description="Disordered" evidence="1">
    <location>
        <begin position="204"/>
        <end position="263"/>
    </location>
</feature>
<feature type="region of interest" description="Disordered" evidence="1">
    <location>
        <begin position="677"/>
        <end position="725"/>
    </location>
</feature>
<organism evidence="3 4">
    <name type="scientific">Cloeon dipterum</name>
    <dbReference type="NCBI Taxonomy" id="197152"/>
    <lineage>
        <taxon>Eukaryota</taxon>
        <taxon>Metazoa</taxon>
        <taxon>Ecdysozoa</taxon>
        <taxon>Arthropoda</taxon>
        <taxon>Hexapoda</taxon>
        <taxon>Insecta</taxon>
        <taxon>Pterygota</taxon>
        <taxon>Palaeoptera</taxon>
        <taxon>Ephemeroptera</taxon>
        <taxon>Pisciforma</taxon>
        <taxon>Baetidae</taxon>
        <taxon>Cloeon</taxon>
    </lineage>
</organism>
<comment type="caution">
    <text evidence="3">The sequence shown here is derived from an EMBL/GenBank/DDBJ whole genome shotgun (WGS) entry which is preliminary data.</text>
</comment>
<proteinExistence type="predicted"/>
<dbReference type="InterPro" id="IPR024138">
    <property type="entry name" value="Pericentriolar_Pcm1"/>
</dbReference>